<evidence type="ECO:0000256" key="1">
    <source>
        <dbReference type="SAM" id="MobiDB-lite"/>
    </source>
</evidence>
<feature type="region of interest" description="Disordered" evidence="1">
    <location>
        <begin position="98"/>
        <end position="189"/>
    </location>
</feature>
<dbReference type="Proteomes" id="UP001499863">
    <property type="component" value="Unassembled WGS sequence"/>
</dbReference>
<dbReference type="RefSeq" id="WP_344329867.1">
    <property type="nucleotide sequence ID" value="NZ_BAAAKJ010000072.1"/>
</dbReference>
<feature type="transmembrane region" description="Helical" evidence="2">
    <location>
        <begin position="192"/>
        <end position="212"/>
    </location>
</feature>
<keyword evidence="2" id="KW-0812">Transmembrane</keyword>
<accession>A0ABN1XRU0</accession>
<proteinExistence type="predicted"/>
<dbReference type="EMBL" id="BAAAKJ010000072">
    <property type="protein sequence ID" value="GAA1388557.1"/>
    <property type="molecule type" value="Genomic_DNA"/>
</dbReference>
<evidence type="ECO:0000313" key="3">
    <source>
        <dbReference type="EMBL" id="GAA1388557.1"/>
    </source>
</evidence>
<keyword evidence="2" id="KW-1133">Transmembrane helix</keyword>
<sequence>MFAPSSAFLGPLPAAPPPSSVRRAEWRARLLVVAALGLAVPLVVAPVAVAAVPEPSLSPEPASAASGAVGGSALVPTGAPGWQRTGHLRPGVPWAEWEQRRQRHHPASAPERAGRVPEQAAEQGVEQAPGQSPEQPVEQAPEQPADTAPDPAADTPSPAGPSGSTGSETLALGRPGPLLPPTRWDDASTRQLPLGAGLGLIGCGLGLIGLRLRRG</sequence>
<comment type="caution">
    <text evidence="3">The sequence shown here is derived from an EMBL/GenBank/DDBJ whole genome shotgun (WGS) entry which is preliminary data.</text>
</comment>
<protein>
    <submittedName>
        <fullName evidence="3">Uncharacterized protein</fullName>
    </submittedName>
</protein>
<reference evidence="3 4" key="1">
    <citation type="journal article" date="2019" name="Int. J. Syst. Evol. Microbiol.">
        <title>The Global Catalogue of Microorganisms (GCM) 10K type strain sequencing project: providing services to taxonomists for standard genome sequencing and annotation.</title>
        <authorList>
            <consortium name="The Broad Institute Genomics Platform"/>
            <consortium name="The Broad Institute Genome Sequencing Center for Infectious Disease"/>
            <person name="Wu L."/>
            <person name="Ma J."/>
        </authorList>
    </citation>
    <scope>NUCLEOTIDE SEQUENCE [LARGE SCALE GENOMIC DNA]</scope>
    <source>
        <strain evidence="3 4">JCM 12393</strain>
    </source>
</reference>
<feature type="compositionally biased region" description="Low complexity" evidence="1">
    <location>
        <begin position="131"/>
        <end position="176"/>
    </location>
</feature>
<keyword evidence="4" id="KW-1185">Reference proteome</keyword>
<evidence type="ECO:0000256" key="2">
    <source>
        <dbReference type="SAM" id="Phobius"/>
    </source>
</evidence>
<keyword evidence="2" id="KW-0472">Membrane</keyword>
<gene>
    <name evidence="3" type="ORF">GCM10009639_15160</name>
</gene>
<organism evidence="3 4">
    <name type="scientific">Kitasatospora putterlickiae</name>
    <dbReference type="NCBI Taxonomy" id="221725"/>
    <lineage>
        <taxon>Bacteria</taxon>
        <taxon>Bacillati</taxon>
        <taxon>Actinomycetota</taxon>
        <taxon>Actinomycetes</taxon>
        <taxon>Kitasatosporales</taxon>
        <taxon>Streptomycetaceae</taxon>
        <taxon>Kitasatospora</taxon>
    </lineage>
</organism>
<name>A0ABN1XRU0_9ACTN</name>
<feature type="transmembrane region" description="Helical" evidence="2">
    <location>
        <begin position="30"/>
        <end position="52"/>
    </location>
</feature>
<evidence type="ECO:0000313" key="4">
    <source>
        <dbReference type="Proteomes" id="UP001499863"/>
    </source>
</evidence>